<evidence type="ECO:0000313" key="2">
    <source>
        <dbReference type="Proteomes" id="UP000002487"/>
    </source>
</evidence>
<dbReference type="EnsemblBacteria" id="AAM07942">
    <property type="protein sequence ID" value="AAM07942"/>
    <property type="gene ID" value="MA_4603"/>
</dbReference>
<protein>
    <submittedName>
        <fullName evidence="1">Uncharacterized protein</fullName>
    </submittedName>
</protein>
<dbReference type="InParanoid" id="Q8THB4"/>
<dbReference type="Proteomes" id="UP000002487">
    <property type="component" value="Chromosome"/>
</dbReference>
<dbReference type="HOGENOM" id="CLU_2784024_0_0_2"/>
<evidence type="ECO:0000313" key="1">
    <source>
        <dbReference type="EMBL" id="AAM07942.1"/>
    </source>
</evidence>
<dbReference type="AlphaFoldDB" id="Q8THB4"/>
<sequence>MIMNVYFCNTYYIFLNNYYQQLIKEFFILEFQLYDNLLAGIIYRKKPLKGKFEVSGRERIPVGKRIEG</sequence>
<dbReference type="STRING" id="188937.MA_4603"/>
<keyword evidence="2" id="KW-1185">Reference proteome</keyword>
<dbReference type="KEGG" id="mac:MA_4603"/>
<proteinExistence type="predicted"/>
<name>Q8THB4_METAC</name>
<accession>Q8THB4</accession>
<dbReference type="EMBL" id="AE010299">
    <property type="protein sequence ID" value="AAM07942.1"/>
    <property type="molecule type" value="Genomic_DNA"/>
</dbReference>
<reference evidence="1 2" key="1">
    <citation type="journal article" date="2002" name="Genome Res.">
        <title>The genome of Methanosarcina acetivorans reveals extensive metabolic and physiological diversity.</title>
        <authorList>
            <person name="Galagan J.E."/>
            <person name="Nusbaum C."/>
            <person name="Roy A."/>
            <person name="Endrizzi M.G."/>
            <person name="Macdonald P."/>
            <person name="FitzHugh W."/>
            <person name="Calvo S."/>
            <person name="Engels R."/>
            <person name="Smirnov S."/>
            <person name="Atnoor D."/>
            <person name="Brown A."/>
            <person name="Allen N."/>
            <person name="Naylor J."/>
            <person name="Stange-Thomann N."/>
            <person name="DeArellano K."/>
            <person name="Johnson R."/>
            <person name="Linton L."/>
            <person name="McEwan P."/>
            <person name="McKernan K."/>
            <person name="Talamas J."/>
            <person name="Tirrell A."/>
            <person name="Ye W."/>
            <person name="Zimmer A."/>
            <person name="Barber R.D."/>
            <person name="Cann I."/>
            <person name="Graham D.E."/>
            <person name="Grahame D.A."/>
            <person name="Guss A."/>
            <person name="Hedderich R."/>
            <person name="Ingram-Smith C."/>
            <person name="Kuettner C.H."/>
            <person name="Krzycki J.A."/>
            <person name="Leigh J.A."/>
            <person name="Li W."/>
            <person name="Liu J."/>
            <person name="Mukhopadhyay B."/>
            <person name="Reeve J.N."/>
            <person name="Smith K."/>
            <person name="Springer T.A."/>
            <person name="Umayam L.A."/>
            <person name="White O."/>
            <person name="White R.H."/>
            <person name="de Macario E.C."/>
            <person name="Ferry J.G."/>
            <person name="Jarrell K.F."/>
            <person name="Jing H."/>
            <person name="Macario A.J.L."/>
            <person name="Paulsen I."/>
            <person name="Pritchett M."/>
            <person name="Sowers K.R."/>
            <person name="Swanson R.V."/>
            <person name="Zinder S.H."/>
            <person name="Lander E."/>
            <person name="Metcalf W.W."/>
            <person name="Birren B."/>
        </authorList>
    </citation>
    <scope>NUCLEOTIDE SEQUENCE [LARGE SCALE GENOMIC DNA]</scope>
    <source>
        <strain evidence="2">ATCC 35395 / DSM 2834 / JCM 12185 / C2A</strain>
    </source>
</reference>
<organism evidence="1 2">
    <name type="scientific">Methanosarcina acetivorans (strain ATCC 35395 / DSM 2834 / JCM 12185 / C2A)</name>
    <dbReference type="NCBI Taxonomy" id="188937"/>
    <lineage>
        <taxon>Archaea</taxon>
        <taxon>Methanobacteriati</taxon>
        <taxon>Methanobacteriota</taxon>
        <taxon>Stenosarchaea group</taxon>
        <taxon>Methanomicrobia</taxon>
        <taxon>Methanosarcinales</taxon>
        <taxon>Methanosarcinaceae</taxon>
        <taxon>Methanosarcina</taxon>
    </lineage>
</organism>
<gene>
    <name evidence="1" type="ordered locus">MA_4603</name>
</gene>